<dbReference type="SMART" id="SM00645">
    <property type="entry name" value="Pept_C1"/>
    <property type="match status" value="1"/>
</dbReference>
<dbReference type="AlphaFoldDB" id="A0A146KD19"/>
<dbReference type="Gene3D" id="3.90.70.10">
    <property type="entry name" value="Cysteine proteinases"/>
    <property type="match status" value="1"/>
</dbReference>
<feature type="domain" description="Peptidase C1A papain C-terminal" evidence="2">
    <location>
        <begin position="71"/>
        <end position="291"/>
    </location>
</feature>
<evidence type="ECO:0000259" key="2">
    <source>
        <dbReference type="SMART" id="SM00645"/>
    </source>
</evidence>
<gene>
    <name evidence="3" type="ORF">TPC1_12532</name>
</gene>
<dbReference type="PROSITE" id="PS00640">
    <property type="entry name" value="THIOL_PROTEASE_ASN"/>
    <property type="match status" value="1"/>
</dbReference>
<dbReference type="CDD" id="cd02620">
    <property type="entry name" value="Peptidase_C1A_CathepsinB"/>
    <property type="match status" value="1"/>
</dbReference>
<proteinExistence type="inferred from homology"/>
<dbReference type="PROSITE" id="PS00139">
    <property type="entry name" value="THIOL_PROTEASE_CYS"/>
    <property type="match status" value="1"/>
</dbReference>
<name>A0A146KD19_9EUKA</name>
<dbReference type="InterPro" id="IPR000169">
    <property type="entry name" value="Pept_cys_AS"/>
</dbReference>
<organism evidence="3">
    <name type="scientific">Trepomonas sp. PC1</name>
    <dbReference type="NCBI Taxonomy" id="1076344"/>
    <lineage>
        <taxon>Eukaryota</taxon>
        <taxon>Metamonada</taxon>
        <taxon>Diplomonadida</taxon>
        <taxon>Hexamitidae</taxon>
        <taxon>Hexamitinae</taxon>
        <taxon>Trepomonas</taxon>
    </lineage>
</organism>
<protein>
    <submittedName>
        <fullName evidence="3">Cathepsin B</fullName>
    </submittedName>
</protein>
<comment type="similarity">
    <text evidence="1">Belongs to the peptidase C1 family.</text>
</comment>
<reference evidence="3" key="1">
    <citation type="submission" date="2015-07" db="EMBL/GenBank/DDBJ databases">
        <title>Adaptation to a free-living lifestyle via gene acquisitions in the diplomonad Trepomonas sp. PC1.</title>
        <authorList>
            <person name="Xu F."/>
            <person name="Jerlstrom-Hultqvist J."/>
            <person name="Kolisko M."/>
            <person name="Simpson A.G.B."/>
            <person name="Roger A.J."/>
            <person name="Svard S.G."/>
            <person name="Andersson J.O."/>
        </authorList>
    </citation>
    <scope>NUCLEOTIDE SEQUENCE</scope>
    <source>
        <strain evidence="3">PC1</strain>
    </source>
</reference>
<dbReference type="InterPro" id="IPR025661">
    <property type="entry name" value="Pept_asp_AS"/>
</dbReference>
<dbReference type="PRINTS" id="PR00705">
    <property type="entry name" value="PAPAIN"/>
</dbReference>
<dbReference type="GO" id="GO:0008234">
    <property type="term" value="F:cysteine-type peptidase activity"/>
    <property type="evidence" value="ECO:0007669"/>
    <property type="project" value="InterPro"/>
</dbReference>
<dbReference type="EMBL" id="GDID01001886">
    <property type="protein sequence ID" value="JAP94720.1"/>
    <property type="molecule type" value="Transcribed_RNA"/>
</dbReference>
<dbReference type="InterPro" id="IPR013128">
    <property type="entry name" value="Peptidase_C1A"/>
</dbReference>
<dbReference type="InterPro" id="IPR038765">
    <property type="entry name" value="Papain-like_cys_pep_sf"/>
</dbReference>
<dbReference type="GO" id="GO:0006508">
    <property type="term" value="P:proteolysis"/>
    <property type="evidence" value="ECO:0007669"/>
    <property type="project" value="InterPro"/>
</dbReference>
<sequence>MFVVISLSKSLYSHGDVERVRQIPGLTWTPGIPEQFKDMSLEEFKMKLIPMDLKYVNSVKPTTPKPVRADLPTAFDSRVEWPECANPVPRDQQQCGSCWAFSAVGEFSDRRCTYGIDKKRVQYSEEYAVACDTKDKGCMGGSVLFVHQFLKKTGVPTAECVSYKSGDGKEKPCPTKCDDGSELKLVKAKGFRLMEVDIEKYMEEIMEHGPIQGQFFVFEDFKLYTGGIYKHVEGEFLGGHAITHVGWGEENGVKYWIIRNSWGPSWGENGYFRMIRGENNSGNEMAAMAAKFE</sequence>
<accession>A0A146KD19</accession>
<dbReference type="InterPro" id="IPR000668">
    <property type="entry name" value="Peptidase_C1A_C"/>
</dbReference>
<dbReference type="Pfam" id="PF00112">
    <property type="entry name" value="Peptidase_C1"/>
    <property type="match status" value="1"/>
</dbReference>
<dbReference type="SUPFAM" id="SSF54001">
    <property type="entry name" value="Cysteine proteinases"/>
    <property type="match status" value="1"/>
</dbReference>
<evidence type="ECO:0000313" key="3">
    <source>
        <dbReference type="EMBL" id="JAP94720.1"/>
    </source>
</evidence>
<dbReference type="PANTHER" id="PTHR12411">
    <property type="entry name" value="CYSTEINE PROTEASE FAMILY C1-RELATED"/>
    <property type="match status" value="1"/>
</dbReference>
<evidence type="ECO:0000256" key="1">
    <source>
        <dbReference type="ARBA" id="ARBA00008455"/>
    </source>
</evidence>